<dbReference type="InterPro" id="IPR036056">
    <property type="entry name" value="Fibrinogen-like_C"/>
</dbReference>
<dbReference type="InterPro" id="IPR037579">
    <property type="entry name" value="FIB_ANG-like"/>
</dbReference>
<accession>A0A8C4QYB4</accession>
<dbReference type="PANTHER" id="PTHR47221:SF6">
    <property type="entry name" value="FIBRINOGEN ALPHA CHAIN"/>
    <property type="match status" value="1"/>
</dbReference>
<evidence type="ECO:0000313" key="12">
    <source>
        <dbReference type="Proteomes" id="UP000694388"/>
    </source>
</evidence>
<evidence type="ECO:0000256" key="3">
    <source>
        <dbReference type="ARBA" id="ARBA00022657"/>
    </source>
</evidence>
<name>A0A8C4QYB4_EPTBU</name>
<dbReference type="FunFam" id="3.90.215.10:FF:000001">
    <property type="entry name" value="Tenascin isoform 1"/>
    <property type="match status" value="1"/>
</dbReference>
<dbReference type="InterPro" id="IPR057439">
    <property type="entry name" value="ANG-1/2/4"/>
</dbReference>
<dbReference type="NCBIfam" id="NF040941">
    <property type="entry name" value="GGGWT_bact"/>
    <property type="match status" value="1"/>
</dbReference>
<dbReference type="Gene3D" id="4.10.530.10">
    <property type="entry name" value="Gamma-fibrinogen Carboxyl Terminal Fragment, domain 2"/>
    <property type="match status" value="1"/>
</dbReference>
<evidence type="ECO:0000256" key="4">
    <source>
        <dbReference type="ARBA" id="ARBA00022729"/>
    </source>
</evidence>
<comment type="subcellular location">
    <subcellularLocation>
        <location evidence="1">Secreted</location>
    </subcellularLocation>
</comment>
<evidence type="ECO:0000256" key="2">
    <source>
        <dbReference type="ARBA" id="ARBA00022525"/>
    </source>
</evidence>
<organism evidence="11 12">
    <name type="scientific">Eptatretus burgeri</name>
    <name type="common">Inshore hagfish</name>
    <dbReference type="NCBI Taxonomy" id="7764"/>
    <lineage>
        <taxon>Eukaryota</taxon>
        <taxon>Metazoa</taxon>
        <taxon>Chordata</taxon>
        <taxon>Craniata</taxon>
        <taxon>Vertebrata</taxon>
        <taxon>Cyclostomata</taxon>
        <taxon>Myxini</taxon>
        <taxon>Myxiniformes</taxon>
        <taxon>Myxinidae</taxon>
        <taxon>Eptatretinae</taxon>
        <taxon>Eptatretus</taxon>
    </lineage>
</organism>
<dbReference type="Proteomes" id="UP000694388">
    <property type="component" value="Unplaced"/>
</dbReference>
<evidence type="ECO:0000259" key="10">
    <source>
        <dbReference type="PROSITE" id="PS51406"/>
    </source>
</evidence>
<sequence>MLLQVLATVVLLGATLSTSWCERGREESRSDGCSYTFLLPQPAAPCAPEESTVADETTRRMHDLEATVMNTSEWLLKLESFFQNEMSGVREENVHENQESSNATWLGHRTSLQDLGDDVKAKLLNQTDWLESLLLEKSLSMGRLESQLKQHTQEMHELQDQSRKLERRLKSTEEKHAAALLKLDVERLALRRRVDEQGGQLQRLQHQAVAAELSTKLLQEQQAELLQAVGELMFSLQTSRDVSPVSGMQASQQEQKQVFWDCADVYRSGQTSSGVYTIHLSNGSDATKVYCDMDIQNGGWTVIQRRLDGSLDFHRTWTDYKMGFGEPSEEHWLGNEAVHRLSKRRTYSLLITLLDWEGQKAFVLYQNFHLGNEKQNYRLHLKGFSGTAGHTSSLSMDGPEFSTKDSDHDTCSCTCSLIAGGGWWFEACGSSNLNGIHYPRDHHKGKMNGVKWHYWRGASYSLQGTAMMIRPADF</sequence>
<evidence type="ECO:0000256" key="8">
    <source>
        <dbReference type="SAM" id="Coils"/>
    </source>
</evidence>
<feature type="domain" description="Fibrinogen C-terminal" evidence="10">
    <location>
        <begin position="253"/>
        <end position="473"/>
    </location>
</feature>
<dbReference type="CDD" id="cd00087">
    <property type="entry name" value="FReD"/>
    <property type="match status" value="1"/>
</dbReference>
<evidence type="ECO:0000256" key="1">
    <source>
        <dbReference type="ARBA" id="ARBA00004613"/>
    </source>
</evidence>
<dbReference type="InterPro" id="IPR020837">
    <property type="entry name" value="Fibrinogen_CS"/>
</dbReference>
<dbReference type="Ensembl" id="ENSEBUT00000022960.1">
    <property type="protein sequence ID" value="ENSEBUP00000022384.1"/>
    <property type="gene ID" value="ENSEBUG00000013779.1"/>
</dbReference>
<keyword evidence="6" id="KW-1015">Disulfide bond</keyword>
<dbReference type="GO" id="GO:0005576">
    <property type="term" value="C:extracellular region"/>
    <property type="evidence" value="ECO:0007669"/>
    <property type="project" value="UniProtKB-SubCell"/>
</dbReference>
<evidence type="ECO:0000256" key="6">
    <source>
        <dbReference type="ARBA" id="ARBA00023157"/>
    </source>
</evidence>
<keyword evidence="4 9" id="KW-0732">Signal</keyword>
<dbReference type="SMART" id="SM00186">
    <property type="entry name" value="FBG"/>
    <property type="match status" value="1"/>
</dbReference>
<dbReference type="PROSITE" id="PS00514">
    <property type="entry name" value="FIBRINOGEN_C_1"/>
    <property type="match status" value="1"/>
</dbReference>
<keyword evidence="7" id="KW-0325">Glycoprotein</keyword>
<keyword evidence="12" id="KW-1185">Reference proteome</keyword>
<evidence type="ECO:0000313" key="11">
    <source>
        <dbReference type="Ensembl" id="ENSEBUP00000022384.1"/>
    </source>
</evidence>
<keyword evidence="3" id="KW-0037">Angiogenesis</keyword>
<dbReference type="Gene3D" id="3.90.215.10">
    <property type="entry name" value="Gamma Fibrinogen, chain A, domain 1"/>
    <property type="match status" value="1"/>
</dbReference>
<feature type="signal peptide" evidence="9">
    <location>
        <begin position="1"/>
        <end position="21"/>
    </location>
</feature>
<dbReference type="Pfam" id="PF00147">
    <property type="entry name" value="Fibrinogen_C"/>
    <property type="match status" value="1"/>
</dbReference>
<dbReference type="Pfam" id="PF25443">
    <property type="entry name" value="ANG-1"/>
    <property type="match status" value="1"/>
</dbReference>
<dbReference type="AlphaFoldDB" id="A0A8C4QYB4"/>
<dbReference type="PROSITE" id="PS51406">
    <property type="entry name" value="FIBRINOGEN_C_2"/>
    <property type="match status" value="1"/>
</dbReference>
<feature type="chain" id="PRO_5034682514" evidence="9">
    <location>
        <begin position="22"/>
        <end position="474"/>
    </location>
</feature>
<evidence type="ECO:0000256" key="7">
    <source>
        <dbReference type="ARBA" id="ARBA00023180"/>
    </source>
</evidence>
<keyword evidence="5 8" id="KW-0175">Coiled coil</keyword>
<evidence type="ECO:0000256" key="9">
    <source>
        <dbReference type="SAM" id="SignalP"/>
    </source>
</evidence>
<dbReference type="GO" id="GO:0001525">
    <property type="term" value="P:angiogenesis"/>
    <property type="evidence" value="ECO:0007669"/>
    <property type="project" value="UniProtKB-KW"/>
</dbReference>
<dbReference type="GO" id="GO:0007596">
    <property type="term" value="P:blood coagulation"/>
    <property type="evidence" value="ECO:0007669"/>
    <property type="project" value="InterPro"/>
</dbReference>
<proteinExistence type="predicted"/>
<dbReference type="InterPro" id="IPR002181">
    <property type="entry name" value="Fibrinogen_a/b/g_C_dom"/>
</dbReference>
<evidence type="ECO:0000256" key="5">
    <source>
        <dbReference type="ARBA" id="ARBA00023054"/>
    </source>
</evidence>
<dbReference type="SUPFAM" id="SSF56496">
    <property type="entry name" value="Fibrinogen C-terminal domain-like"/>
    <property type="match status" value="1"/>
</dbReference>
<protein>
    <submittedName>
        <fullName evidence="11">Angiopoietin 4</fullName>
    </submittedName>
</protein>
<dbReference type="PANTHER" id="PTHR47221">
    <property type="entry name" value="FIBRINOGEN ALPHA CHAIN"/>
    <property type="match status" value="1"/>
</dbReference>
<reference evidence="11" key="2">
    <citation type="submission" date="2025-09" db="UniProtKB">
        <authorList>
            <consortium name="Ensembl"/>
        </authorList>
    </citation>
    <scope>IDENTIFICATION</scope>
</reference>
<reference evidence="11" key="1">
    <citation type="submission" date="2025-08" db="UniProtKB">
        <authorList>
            <consortium name="Ensembl"/>
        </authorList>
    </citation>
    <scope>IDENTIFICATION</scope>
</reference>
<keyword evidence="2" id="KW-0964">Secreted</keyword>
<feature type="coiled-coil region" evidence="8">
    <location>
        <begin position="141"/>
        <end position="221"/>
    </location>
</feature>
<dbReference type="InterPro" id="IPR014716">
    <property type="entry name" value="Fibrinogen_a/b/g_C_1"/>
</dbReference>
<dbReference type="GeneTree" id="ENSGT00940000160129"/>